<feature type="transmembrane region" description="Helical" evidence="6">
    <location>
        <begin position="99"/>
        <end position="119"/>
    </location>
</feature>
<evidence type="ECO:0000256" key="4">
    <source>
        <dbReference type="ARBA" id="ARBA00023136"/>
    </source>
</evidence>
<evidence type="ECO:0000313" key="8">
    <source>
        <dbReference type="EMBL" id="CCK72849.1"/>
    </source>
</evidence>
<feature type="region of interest" description="Disordered" evidence="5">
    <location>
        <begin position="283"/>
        <end position="305"/>
    </location>
</feature>
<evidence type="ECO:0000256" key="2">
    <source>
        <dbReference type="ARBA" id="ARBA00022692"/>
    </source>
</evidence>
<feature type="compositionally biased region" description="Low complexity" evidence="5">
    <location>
        <begin position="290"/>
        <end position="305"/>
    </location>
</feature>
<dbReference type="HOGENOM" id="CLU_061420_1_1_1"/>
<feature type="domain" description="MARVEL" evidence="7">
    <location>
        <begin position="37"/>
        <end position="174"/>
    </location>
</feature>
<evidence type="ECO:0000256" key="3">
    <source>
        <dbReference type="ARBA" id="ARBA00022989"/>
    </source>
</evidence>
<dbReference type="Proteomes" id="UP000006310">
    <property type="component" value="Chromosome 12"/>
</dbReference>
<dbReference type="PANTHER" id="PTHR37451:SF1">
    <property type="entry name" value="MARVEL DOMAIN-CONTAINING PROTEIN"/>
    <property type="match status" value="1"/>
</dbReference>
<accession>J7SAL5</accession>
<feature type="transmembrane region" description="Helical" evidence="6">
    <location>
        <begin position="159"/>
        <end position="181"/>
    </location>
</feature>
<sequence length="305" mass="32760">MDTQAPPQVYDKQQRTSSTTPTRFNTGGNAASHVGFFILRFLQFCSAVLVMSLLAYSLNSYNFFGSKRANFCLSVGVIGTFYIMCVIVLVWLMPKVVLVGPYLIMEIVICLLWLCGFIVSAKVFGSHSCSSNGFSYDPFVGRITDHSHKRACQAAKSSIAFSGFSFVLGVITSILLGVYVLKPITEAYGNGGLWKTGSSMGTRLHRSSGLELNNPPNGESGYAGDSYGTTGTAVAPAQDDLEANNRVYNRDQRTVSTNSTNNDGSYHHEKVVHASGRVSGDTAVSNGVPAATTTANTATNNEFGY</sequence>
<protein>
    <recommendedName>
        <fullName evidence="7">MARVEL domain-containing protein</fullName>
    </recommendedName>
</protein>
<dbReference type="eggNOG" id="ENOG502RZI4">
    <property type="taxonomic scope" value="Eukaryota"/>
</dbReference>
<reference evidence="9" key="2">
    <citation type="submission" date="2012-08" db="EMBL/GenBank/DDBJ databases">
        <title>Genome sequence of Kazachstania naganishii.</title>
        <authorList>
            <person name="Gordon J.L."/>
            <person name="Armisen D."/>
            <person name="Proux-Wera E."/>
            <person name="OhEigeartaigh S.S."/>
            <person name="Byrne K.P."/>
            <person name="Wolfe K.H."/>
        </authorList>
    </citation>
    <scope>NUCLEOTIDE SEQUENCE [LARGE SCALE GENOMIC DNA]</scope>
    <source>
        <strain evidence="9">ATCC MYA-139 / BCRC 22969 / CBS 8797 / CCRC 22969 / KCTC 17520 / NBRC 10181 / NCYC 3082</strain>
    </source>
</reference>
<feature type="transmembrane region" description="Helical" evidence="6">
    <location>
        <begin position="37"/>
        <end position="59"/>
    </location>
</feature>
<dbReference type="GeneID" id="34528622"/>
<dbReference type="GO" id="GO:0016020">
    <property type="term" value="C:membrane"/>
    <property type="evidence" value="ECO:0007669"/>
    <property type="project" value="UniProtKB-SubCell"/>
</dbReference>
<dbReference type="STRING" id="1071383.J7SAL5"/>
<dbReference type="RefSeq" id="XP_022467093.1">
    <property type="nucleotide sequence ID" value="XM_022610837.1"/>
</dbReference>
<comment type="subcellular location">
    <subcellularLocation>
        <location evidence="1">Membrane</location>
        <topology evidence="1">Multi-pass membrane protein</topology>
    </subcellularLocation>
</comment>
<dbReference type="EMBL" id="HE978325">
    <property type="protein sequence ID" value="CCK72849.1"/>
    <property type="molecule type" value="Genomic_DNA"/>
</dbReference>
<evidence type="ECO:0000313" key="9">
    <source>
        <dbReference type="Proteomes" id="UP000006310"/>
    </source>
</evidence>
<dbReference type="KEGG" id="kng:KNAG_0L02330"/>
<dbReference type="PANTHER" id="PTHR37451">
    <property type="entry name" value="MARVEL DOMAIN"/>
    <property type="match status" value="1"/>
</dbReference>
<keyword evidence="2 6" id="KW-0812">Transmembrane</keyword>
<dbReference type="AlphaFoldDB" id="J7SAL5"/>
<proteinExistence type="predicted"/>
<gene>
    <name evidence="8" type="primary">KNAG0L02330</name>
    <name evidence="8" type="ordered locus">KNAG_0L02330</name>
</gene>
<evidence type="ECO:0000256" key="1">
    <source>
        <dbReference type="ARBA" id="ARBA00004141"/>
    </source>
</evidence>
<keyword evidence="3 6" id="KW-1133">Transmembrane helix</keyword>
<dbReference type="OMA" id="HRACNTS"/>
<dbReference type="InterPro" id="IPR008253">
    <property type="entry name" value="Marvel"/>
</dbReference>
<dbReference type="OrthoDB" id="4065952at2759"/>
<evidence type="ECO:0000256" key="5">
    <source>
        <dbReference type="SAM" id="MobiDB-lite"/>
    </source>
</evidence>
<dbReference type="Pfam" id="PF01284">
    <property type="entry name" value="MARVEL"/>
    <property type="match status" value="1"/>
</dbReference>
<feature type="region of interest" description="Disordered" evidence="5">
    <location>
        <begin position="1"/>
        <end position="24"/>
    </location>
</feature>
<evidence type="ECO:0000259" key="7">
    <source>
        <dbReference type="Pfam" id="PF01284"/>
    </source>
</evidence>
<evidence type="ECO:0000256" key="6">
    <source>
        <dbReference type="SAM" id="Phobius"/>
    </source>
</evidence>
<keyword evidence="9" id="KW-1185">Reference proteome</keyword>
<keyword evidence="4 6" id="KW-0472">Membrane</keyword>
<organism evidence="8 9">
    <name type="scientific">Huiozyma naganishii (strain ATCC MYA-139 / BCRC 22969 / CBS 8797 / KCTC 17520 / NBRC 10181 / NCYC 3082 / Yp74L-3)</name>
    <name type="common">Yeast</name>
    <name type="synonym">Kazachstania naganishii</name>
    <dbReference type="NCBI Taxonomy" id="1071383"/>
    <lineage>
        <taxon>Eukaryota</taxon>
        <taxon>Fungi</taxon>
        <taxon>Dikarya</taxon>
        <taxon>Ascomycota</taxon>
        <taxon>Saccharomycotina</taxon>
        <taxon>Saccharomycetes</taxon>
        <taxon>Saccharomycetales</taxon>
        <taxon>Saccharomycetaceae</taxon>
        <taxon>Huiozyma</taxon>
    </lineage>
</organism>
<feature type="transmembrane region" description="Helical" evidence="6">
    <location>
        <begin position="71"/>
        <end position="93"/>
    </location>
</feature>
<name>J7SAL5_HUIN7</name>
<reference evidence="8 9" key="1">
    <citation type="journal article" date="2011" name="Proc. Natl. Acad. Sci. U.S.A.">
        <title>Evolutionary erosion of yeast sex chromosomes by mating-type switching accidents.</title>
        <authorList>
            <person name="Gordon J.L."/>
            <person name="Armisen D."/>
            <person name="Proux-Wera E."/>
            <person name="Oheigeartaigh S.S."/>
            <person name="Byrne K.P."/>
            <person name="Wolfe K.H."/>
        </authorList>
    </citation>
    <scope>NUCLEOTIDE SEQUENCE [LARGE SCALE GENOMIC DNA]</scope>
    <source>
        <strain evidence="9">ATCC MYA-139 / BCRC 22969 / CBS 8797 / CCRC 22969 / KCTC 17520 / NBRC 10181 / NCYC 3082</strain>
    </source>
</reference>
<feature type="compositionally biased region" description="Polar residues" evidence="5">
    <location>
        <begin position="15"/>
        <end position="24"/>
    </location>
</feature>